<sequence length="670" mass="74774">MSNFIEVKSDPNRARLDLLDQLVAEMQSTESPRNATPVVGTIRSTQQATPRPLNRERQSILPTVSSPLRPAYGNFQTIDSSRRQWSAGRNIATEKPAQPFENGNVPDVLSEESSGEKILPVFGPSLKSNSAASNRTSASRMRPHSPRISSPLGRTEGKSDGVFPLNELLESSSEEEIVLLERSRASSLPRNTPQGRTPMGHNPKASPERTLRASLIASTTPTPVHCPRPLKGWEQSDVHARDSGRMQGNASSPRKPPARGHLPFEYIRSGGRVSPKTLVGQSLWQQPYRRSPSGWVDRRPVSPTPSITRHTHRGTLRSFSKLAQHPMFQSAADLQVLELERMSSGEETFYGAGSLSDIHDLDLEGLIAHDDPHRFWPIAGGGHSDIYRGKLTLSSSRKIRIAIKMIRLPDYEPGQLPAQERLKRLIREADVWSKLEHENVLPFIGVYDDVRIAPYPVLISPFCGFGHVGRYLSKNPSANRDHLVFLLFEHQPSYLFLQVYGVASGLKFLHDNDIVHGDLKVQNVLVDKRGVPCICDFGISKILNHRGYTTLSVGTVPYMAPELFLVIGRDNTSGGLPSTTKQSDVYSFALLALEILTSEPLKRRPSEAMVTFEGLQSLRPKREDYDLRKVSREYWLVLDRCWAFEPPLRPSSGEVLSSLPISRRDSNLNR</sequence>
<keyword evidence="3" id="KW-0418">Kinase</keyword>
<dbReference type="GO" id="GO:0005524">
    <property type="term" value="F:ATP binding"/>
    <property type="evidence" value="ECO:0007669"/>
    <property type="project" value="InterPro"/>
</dbReference>
<dbReference type="InterPro" id="IPR000719">
    <property type="entry name" value="Prot_kinase_dom"/>
</dbReference>
<accession>A0AAD7AQS3</accession>
<evidence type="ECO:0000313" key="4">
    <source>
        <dbReference type="Proteomes" id="UP001218218"/>
    </source>
</evidence>
<evidence type="ECO:0000259" key="2">
    <source>
        <dbReference type="PROSITE" id="PS50011"/>
    </source>
</evidence>
<feature type="region of interest" description="Disordered" evidence="1">
    <location>
        <begin position="289"/>
        <end position="311"/>
    </location>
</feature>
<feature type="compositionally biased region" description="Low complexity" evidence="1">
    <location>
        <begin position="128"/>
        <end position="140"/>
    </location>
</feature>
<dbReference type="SMART" id="SM00220">
    <property type="entry name" value="S_TKc"/>
    <property type="match status" value="1"/>
</dbReference>
<dbReference type="SUPFAM" id="SSF56112">
    <property type="entry name" value="Protein kinase-like (PK-like)"/>
    <property type="match status" value="1"/>
</dbReference>
<dbReference type="EMBL" id="JARIHO010000002">
    <property type="protein sequence ID" value="KAJ7366089.1"/>
    <property type="molecule type" value="Genomic_DNA"/>
</dbReference>
<dbReference type="InterPro" id="IPR011009">
    <property type="entry name" value="Kinase-like_dom_sf"/>
</dbReference>
<dbReference type="Pfam" id="PF07714">
    <property type="entry name" value="PK_Tyr_Ser-Thr"/>
    <property type="match status" value="1"/>
</dbReference>
<feature type="region of interest" description="Disordered" evidence="1">
    <location>
        <begin position="120"/>
        <end position="159"/>
    </location>
</feature>
<dbReference type="PROSITE" id="PS50011">
    <property type="entry name" value="PROTEIN_KINASE_DOM"/>
    <property type="match status" value="1"/>
</dbReference>
<feature type="region of interest" description="Disordered" evidence="1">
    <location>
        <begin position="184"/>
        <end position="208"/>
    </location>
</feature>
<feature type="compositionally biased region" description="Polar residues" evidence="1">
    <location>
        <begin position="185"/>
        <end position="195"/>
    </location>
</feature>
<feature type="region of interest" description="Disordered" evidence="1">
    <location>
        <begin position="27"/>
        <end position="54"/>
    </location>
</feature>
<dbReference type="AlphaFoldDB" id="A0AAD7AQS3"/>
<dbReference type="InterPro" id="IPR051681">
    <property type="entry name" value="Ser/Thr_Kinases-Pseudokinases"/>
</dbReference>
<dbReference type="GO" id="GO:0004674">
    <property type="term" value="F:protein serine/threonine kinase activity"/>
    <property type="evidence" value="ECO:0007669"/>
    <property type="project" value="TreeGrafter"/>
</dbReference>
<proteinExistence type="predicted"/>
<comment type="caution">
    <text evidence="3">The sequence shown here is derived from an EMBL/GenBank/DDBJ whole genome shotgun (WGS) entry which is preliminary data.</text>
</comment>
<dbReference type="Gene3D" id="1.10.510.10">
    <property type="entry name" value="Transferase(Phosphotransferase) domain 1"/>
    <property type="match status" value="1"/>
</dbReference>
<evidence type="ECO:0000256" key="1">
    <source>
        <dbReference type="SAM" id="MobiDB-lite"/>
    </source>
</evidence>
<evidence type="ECO:0000313" key="3">
    <source>
        <dbReference type="EMBL" id="KAJ7366089.1"/>
    </source>
</evidence>
<reference evidence="3" key="1">
    <citation type="submission" date="2023-03" db="EMBL/GenBank/DDBJ databases">
        <title>Massive genome expansion in bonnet fungi (Mycena s.s.) driven by repeated elements and novel gene families across ecological guilds.</title>
        <authorList>
            <consortium name="Lawrence Berkeley National Laboratory"/>
            <person name="Harder C.B."/>
            <person name="Miyauchi S."/>
            <person name="Viragh M."/>
            <person name="Kuo A."/>
            <person name="Thoen E."/>
            <person name="Andreopoulos B."/>
            <person name="Lu D."/>
            <person name="Skrede I."/>
            <person name="Drula E."/>
            <person name="Henrissat B."/>
            <person name="Morin E."/>
            <person name="Kohler A."/>
            <person name="Barry K."/>
            <person name="LaButti K."/>
            <person name="Morin E."/>
            <person name="Salamov A."/>
            <person name="Lipzen A."/>
            <person name="Mereny Z."/>
            <person name="Hegedus B."/>
            <person name="Baldrian P."/>
            <person name="Stursova M."/>
            <person name="Weitz H."/>
            <person name="Taylor A."/>
            <person name="Grigoriev I.V."/>
            <person name="Nagy L.G."/>
            <person name="Martin F."/>
            <person name="Kauserud H."/>
        </authorList>
    </citation>
    <scope>NUCLEOTIDE SEQUENCE</scope>
    <source>
        <strain evidence="3">CBHHK002</strain>
    </source>
</reference>
<organism evidence="3 4">
    <name type="scientific">Mycena albidolilacea</name>
    <dbReference type="NCBI Taxonomy" id="1033008"/>
    <lineage>
        <taxon>Eukaryota</taxon>
        <taxon>Fungi</taxon>
        <taxon>Dikarya</taxon>
        <taxon>Basidiomycota</taxon>
        <taxon>Agaricomycotina</taxon>
        <taxon>Agaricomycetes</taxon>
        <taxon>Agaricomycetidae</taxon>
        <taxon>Agaricales</taxon>
        <taxon>Marasmiineae</taxon>
        <taxon>Mycenaceae</taxon>
        <taxon>Mycena</taxon>
    </lineage>
</organism>
<dbReference type="PANTHER" id="PTHR44329">
    <property type="entry name" value="SERINE/THREONINE-PROTEIN KINASE TNNI3K-RELATED"/>
    <property type="match status" value="1"/>
</dbReference>
<protein>
    <submittedName>
        <fullName evidence="3">Kinase-like domain-containing protein</fullName>
    </submittedName>
</protein>
<name>A0AAD7AQS3_9AGAR</name>
<feature type="region of interest" description="Disordered" evidence="1">
    <location>
        <begin position="236"/>
        <end position="260"/>
    </location>
</feature>
<dbReference type="InterPro" id="IPR001245">
    <property type="entry name" value="Ser-Thr/Tyr_kinase_cat_dom"/>
</dbReference>
<feature type="domain" description="Protein kinase" evidence="2">
    <location>
        <begin position="372"/>
        <end position="662"/>
    </location>
</feature>
<keyword evidence="3" id="KW-0808">Transferase</keyword>
<dbReference type="PROSITE" id="PS00108">
    <property type="entry name" value="PROTEIN_KINASE_ST"/>
    <property type="match status" value="1"/>
</dbReference>
<keyword evidence="4" id="KW-1185">Reference proteome</keyword>
<dbReference type="InterPro" id="IPR008271">
    <property type="entry name" value="Ser/Thr_kinase_AS"/>
</dbReference>
<dbReference type="Proteomes" id="UP001218218">
    <property type="component" value="Unassembled WGS sequence"/>
</dbReference>
<gene>
    <name evidence="3" type="ORF">DFH08DRAFT_833484</name>
</gene>